<accession>A0A8T2QQZ4</accession>
<organism evidence="2 3">
    <name type="scientific">Ceratopteris richardii</name>
    <name type="common">Triangle waterfern</name>
    <dbReference type="NCBI Taxonomy" id="49495"/>
    <lineage>
        <taxon>Eukaryota</taxon>
        <taxon>Viridiplantae</taxon>
        <taxon>Streptophyta</taxon>
        <taxon>Embryophyta</taxon>
        <taxon>Tracheophyta</taxon>
        <taxon>Polypodiopsida</taxon>
        <taxon>Polypodiidae</taxon>
        <taxon>Polypodiales</taxon>
        <taxon>Pteridineae</taxon>
        <taxon>Pteridaceae</taxon>
        <taxon>Parkerioideae</taxon>
        <taxon>Ceratopteris</taxon>
    </lineage>
</organism>
<protein>
    <submittedName>
        <fullName evidence="2">Uncharacterized protein</fullName>
    </submittedName>
</protein>
<proteinExistence type="predicted"/>
<dbReference type="Proteomes" id="UP000825935">
    <property type="component" value="Chromosome 33"/>
</dbReference>
<comment type="caution">
    <text evidence="2">The sequence shown here is derived from an EMBL/GenBank/DDBJ whole genome shotgun (WGS) entry which is preliminary data.</text>
</comment>
<dbReference type="EMBL" id="CM035438">
    <property type="protein sequence ID" value="KAH7286014.1"/>
    <property type="molecule type" value="Genomic_DNA"/>
</dbReference>
<keyword evidence="3" id="KW-1185">Reference proteome</keyword>
<evidence type="ECO:0000313" key="3">
    <source>
        <dbReference type="Proteomes" id="UP000825935"/>
    </source>
</evidence>
<feature type="region of interest" description="Disordered" evidence="1">
    <location>
        <begin position="1"/>
        <end position="32"/>
    </location>
</feature>
<dbReference type="AlphaFoldDB" id="A0A8T2QQZ4"/>
<reference evidence="2" key="1">
    <citation type="submission" date="2021-08" db="EMBL/GenBank/DDBJ databases">
        <title>WGS assembly of Ceratopteris richardii.</title>
        <authorList>
            <person name="Marchant D.B."/>
            <person name="Chen G."/>
            <person name="Jenkins J."/>
            <person name="Shu S."/>
            <person name="Leebens-Mack J."/>
            <person name="Grimwood J."/>
            <person name="Schmutz J."/>
            <person name="Soltis P."/>
            <person name="Soltis D."/>
            <person name="Chen Z.-H."/>
        </authorList>
    </citation>
    <scope>NUCLEOTIDE SEQUENCE</scope>
    <source>
        <strain evidence="2">Whitten #5841</strain>
        <tissue evidence="2">Leaf</tissue>
    </source>
</reference>
<name>A0A8T2QQZ4_CERRI</name>
<evidence type="ECO:0000256" key="1">
    <source>
        <dbReference type="SAM" id="MobiDB-lite"/>
    </source>
</evidence>
<sequence length="126" mass="14255">MKMTRGKGRRGGSTRERGRFIQRKISPRNTKDRKMETRLKGVDVEKEDKGPSKVILKITMHIGAMYTKILATFKRILSNKTQISKKMHGTTYRGQGDNATSSSKCEIYKQQCIMACLINKAINACA</sequence>
<gene>
    <name evidence="2" type="ORF">KP509_33G055300</name>
</gene>
<feature type="compositionally biased region" description="Basic residues" evidence="1">
    <location>
        <begin position="1"/>
        <end position="12"/>
    </location>
</feature>
<evidence type="ECO:0000313" key="2">
    <source>
        <dbReference type="EMBL" id="KAH7286014.1"/>
    </source>
</evidence>